<sequence length="488" mass="54949">MQLSSHESTEIPHQQLRDVMRILNGYENETEDFSQPQLKKYFADSYLLFVFIYSLLIVSSTVANFAMVFHIIKYDMHKDPTCAFLINVVIANVIHVLFVLPFTLAVLLMRNWIFGQFFCYCLPILQDIPIHVSMMTYLLIAGDRYRLLNDPRKPRIPAFVCALGTWFFAVCIALPHPIYTTYLDLPSFGDTKQGKRIHRGLQMCMSNLADDIQEYIRSLFIGTYIAPLTITAYLYVKSGQELQRQEGPLAVAVFESRAKDSASYSRQGSNTSNEIALSIHRKRGSESVGTSATAAFSNLSASYDLDDAELDVQKEKRTQKYLIFMVTAYAVCLCPLMVLRLARSAFQETYDNSSHIDMTFVLFIWVAFLPALITPCLYASWQMSRPAKERLRGYFRFSNRRHTRVCEDGHQRRSSSRASRHHSNLASPLPPRSRAGSSNSGNGSAVLGAGSSVSASRSARSSGVLPPESPDLSVASYSPYKTSNFIMP</sequence>
<feature type="transmembrane region" description="Helical" evidence="10">
    <location>
        <begin position="215"/>
        <end position="236"/>
    </location>
</feature>
<dbReference type="KEGG" id="nvi:100679867"/>
<evidence type="ECO:0000256" key="6">
    <source>
        <dbReference type="ARBA" id="ARBA00023136"/>
    </source>
</evidence>
<evidence type="ECO:0000256" key="1">
    <source>
        <dbReference type="ARBA" id="ARBA00004141"/>
    </source>
</evidence>
<feature type="transmembrane region" description="Helical" evidence="10">
    <location>
        <begin position="113"/>
        <end position="140"/>
    </location>
</feature>
<dbReference type="Pfam" id="PF00001">
    <property type="entry name" value="7tm_1"/>
    <property type="match status" value="1"/>
</dbReference>
<name>A0A7M7IL87_NASVI</name>
<evidence type="ECO:0000313" key="12">
    <source>
        <dbReference type="EnsemblMetazoa" id="XP_016837573"/>
    </source>
</evidence>
<dbReference type="SUPFAM" id="SSF81321">
    <property type="entry name" value="Family A G protein-coupled receptor-like"/>
    <property type="match status" value="1"/>
</dbReference>
<feature type="transmembrane region" description="Helical" evidence="10">
    <location>
        <begin position="84"/>
        <end position="107"/>
    </location>
</feature>
<dbReference type="AlphaFoldDB" id="A0A7M7IL87"/>
<organism evidence="12 13">
    <name type="scientific">Nasonia vitripennis</name>
    <name type="common">Parasitic wasp</name>
    <dbReference type="NCBI Taxonomy" id="7425"/>
    <lineage>
        <taxon>Eukaryota</taxon>
        <taxon>Metazoa</taxon>
        <taxon>Ecdysozoa</taxon>
        <taxon>Arthropoda</taxon>
        <taxon>Hexapoda</taxon>
        <taxon>Insecta</taxon>
        <taxon>Pterygota</taxon>
        <taxon>Neoptera</taxon>
        <taxon>Endopterygota</taxon>
        <taxon>Hymenoptera</taxon>
        <taxon>Apocrita</taxon>
        <taxon>Proctotrupomorpha</taxon>
        <taxon>Chalcidoidea</taxon>
        <taxon>Pteromalidae</taxon>
        <taxon>Pteromalinae</taxon>
        <taxon>Nasonia</taxon>
    </lineage>
</organism>
<dbReference type="EnsemblMetazoa" id="XM_016982084">
    <property type="protein sequence ID" value="XP_016837573"/>
    <property type="gene ID" value="LOC100679867"/>
</dbReference>
<dbReference type="InterPro" id="IPR017452">
    <property type="entry name" value="GPCR_Rhodpsn_7TM"/>
</dbReference>
<dbReference type="GeneID" id="100679867"/>
<comment type="similarity">
    <text evidence="2">Belongs to the G-protein coupled receptor 1 family.</text>
</comment>
<proteinExistence type="inferred from homology"/>
<dbReference type="InParanoid" id="A0A7M7IL87"/>
<feature type="transmembrane region" description="Helical" evidence="10">
    <location>
        <begin position="321"/>
        <end position="342"/>
    </location>
</feature>
<protein>
    <recommendedName>
        <fullName evidence="11">G-protein coupled receptors family 1 profile domain-containing protein</fullName>
    </recommendedName>
</protein>
<evidence type="ECO:0000313" key="13">
    <source>
        <dbReference type="Proteomes" id="UP000002358"/>
    </source>
</evidence>
<evidence type="ECO:0000256" key="9">
    <source>
        <dbReference type="SAM" id="MobiDB-lite"/>
    </source>
</evidence>
<evidence type="ECO:0000256" key="4">
    <source>
        <dbReference type="ARBA" id="ARBA00022989"/>
    </source>
</evidence>
<feature type="compositionally biased region" description="Low complexity" evidence="9">
    <location>
        <begin position="432"/>
        <end position="465"/>
    </location>
</feature>
<evidence type="ECO:0000256" key="7">
    <source>
        <dbReference type="ARBA" id="ARBA00023170"/>
    </source>
</evidence>
<dbReference type="PANTHER" id="PTHR24238">
    <property type="entry name" value="G-PROTEIN COUPLED RECEPTOR"/>
    <property type="match status" value="1"/>
</dbReference>
<dbReference type="RefSeq" id="XP_016837573.1">
    <property type="nucleotide sequence ID" value="XM_016982084.2"/>
</dbReference>
<keyword evidence="7" id="KW-0675">Receptor</keyword>
<dbReference type="Gene3D" id="1.20.1070.10">
    <property type="entry name" value="Rhodopsin 7-helix transmembrane proteins"/>
    <property type="match status" value="1"/>
</dbReference>
<reference evidence="12" key="1">
    <citation type="submission" date="2021-01" db="UniProtKB">
        <authorList>
            <consortium name="EnsemblMetazoa"/>
        </authorList>
    </citation>
    <scope>IDENTIFICATION</scope>
</reference>
<feature type="transmembrane region" description="Helical" evidence="10">
    <location>
        <begin position="46"/>
        <end position="72"/>
    </location>
</feature>
<keyword evidence="5" id="KW-0297">G-protein coupled receptor</keyword>
<dbReference type="Proteomes" id="UP000002358">
    <property type="component" value="Chromosome 2"/>
</dbReference>
<dbReference type="PROSITE" id="PS50262">
    <property type="entry name" value="G_PROTEIN_RECEP_F1_2"/>
    <property type="match status" value="1"/>
</dbReference>
<dbReference type="PANTHER" id="PTHR24238:SF69">
    <property type="entry name" value="G-PROTEIN COUPLED RECEPTOR 165"/>
    <property type="match status" value="1"/>
</dbReference>
<dbReference type="GO" id="GO:0008188">
    <property type="term" value="F:neuropeptide receptor activity"/>
    <property type="evidence" value="ECO:0007669"/>
    <property type="project" value="TreeGrafter"/>
</dbReference>
<feature type="domain" description="G-protein coupled receptors family 1 profile" evidence="11">
    <location>
        <begin position="63"/>
        <end position="378"/>
    </location>
</feature>
<feature type="compositionally biased region" description="Basic residues" evidence="9">
    <location>
        <begin position="412"/>
        <end position="423"/>
    </location>
</feature>
<dbReference type="GO" id="GO:0005886">
    <property type="term" value="C:plasma membrane"/>
    <property type="evidence" value="ECO:0007669"/>
    <property type="project" value="TreeGrafter"/>
</dbReference>
<accession>A0A7M7IL87</accession>
<dbReference type="InterPro" id="IPR000276">
    <property type="entry name" value="GPCR_Rhodpsn"/>
</dbReference>
<dbReference type="SMR" id="A0A7M7IL87"/>
<keyword evidence="6 10" id="KW-0472">Membrane</keyword>
<dbReference type="OrthoDB" id="5975336at2759"/>
<dbReference type="PRINTS" id="PR00237">
    <property type="entry name" value="GPCRRHODOPSN"/>
</dbReference>
<feature type="transmembrane region" description="Helical" evidence="10">
    <location>
        <begin position="156"/>
        <end position="178"/>
    </location>
</feature>
<feature type="region of interest" description="Disordered" evidence="9">
    <location>
        <begin position="406"/>
        <end position="488"/>
    </location>
</feature>
<evidence type="ECO:0000256" key="10">
    <source>
        <dbReference type="SAM" id="Phobius"/>
    </source>
</evidence>
<keyword evidence="8" id="KW-0807">Transducer</keyword>
<evidence type="ECO:0000259" key="11">
    <source>
        <dbReference type="PROSITE" id="PS50262"/>
    </source>
</evidence>
<keyword evidence="13" id="KW-1185">Reference proteome</keyword>
<evidence type="ECO:0000256" key="5">
    <source>
        <dbReference type="ARBA" id="ARBA00023040"/>
    </source>
</evidence>
<comment type="subcellular location">
    <subcellularLocation>
        <location evidence="1">Membrane</location>
        <topology evidence="1">Multi-pass membrane protein</topology>
    </subcellularLocation>
</comment>
<feature type="transmembrane region" description="Helical" evidence="10">
    <location>
        <begin position="362"/>
        <end position="381"/>
    </location>
</feature>
<keyword evidence="3 10" id="KW-0812">Transmembrane</keyword>
<feature type="compositionally biased region" description="Polar residues" evidence="9">
    <location>
        <begin position="475"/>
        <end position="488"/>
    </location>
</feature>
<evidence type="ECO:0000256" key="8">
    <source>
        <dbReference type="ARBA" id="ARBA00023224"/>
    </source>
</evidence>
<evidence type="ECO:0000256" key="3">
    <source>
        <dbReference type="ARBA" id="ARBA00022692"/>
    </source>
</evidence>
<evidence type="ECO:0000256" key="2">
    <source>
        <dbReference type="ARBA" id="ARBA00010663"/>
    </source>
</evidence>
<keyword evidence="4 10" id="KW-1133">Transmembrane helix</keyword>